<reference evidence="2 3" key="1">
    <citation type="submission" date="2010-08" db="EMBL/GenBank/DDBJ databases">
        <title>The draft genome of Desulfovibrio fructosovorans JJ.</title>
        <authorList>
            <consortium name="US DOE Joint Genome Institute (JGI-PGF)"/>
            <person name="Lucas S."/>
            <person name="Copeland A."/>
            <person name="Lapidus A."/>
            <person name="Cheng J.-F."/>
            <person name="Bruce D."/>
            <person name="Goodwin L."/>
            <person name="Pitluck S."/>
            <person name="Land M.L."/>
            <person name="Hauser L."/>
            <person name="Chang Y.-J."/>
            <person name="Jeffries C."/>
            <person name="Wall J.D."/>
            <person name="Stahl D.A."/>
            <person name="Arkin A.P."/>
            <person name="Dehal P."/>
            <person name="Stolyar S.M."/>
            <person name="Hazen T.C."/>
            <person name="Woyke T.J."/>
        </authorList>
    </citation>
    <scope>NUCLEOTIDE SEQUENCE [LARGE SCALE GENOMIC DNA]</scope>
    <source>
        <strain evidence="2 3">JJ</strain>
    </source>
</reference>
<sequence length="96" mass="10393">MILRCRLCHAAIAAFDPADLTPPLTGAVFGPLEPGFPPPFDPEASFDDARCPFCRHHPQGYAPDSRDSLESDRGPLPVGQPAIRREAGKRTRKGGK</sequence>
<dbReference type="RefSeq" id="WP_005990706.1">
    <property type="nucleotide sequence ID" value="NZ_AECZ01000002.1"/>
</dbReference>
<keyword evidence="3" id="KW-1185">Reference proteome</keyword>
<evidence type="ECO:0000313" key="2">
    <source>
        <dbReference type="EMBL" id="EFL52829.1"/>
    </source>
</evidence>
<evidence type="ECO:0000313" key="3">
    <source>
        <dbReference type="Proteomes" id="UP000006250"/>
    </source>
</evidence>
<accession>E1JS60</accession>
<dbReference type="eggNOG" id="ENOG503183C">
    <property type="taxonomic scope" value="Bacteria"/>
</dbReference>
<comment type="caution">
    <text evidence="2">The sequence shown here is derived from an EMBL/GenBank/DDBJ whole genome shotgun (WGS) entry which is preliminary data.</text>
</comment>
<evidence type="ECO:0000256" key="1">
    <source>
        <dbReference type="SAM" id="MobiDB-lite"/>
    </source>
</evidence>
<feature type="compositionally biased region" description="Basic and acidic residues" evidence="1">
    <location>
        <begin position="64"/>
        <end position="73"/>
    </location>
</feature>
<dbReference type="OrthoDB" id="5459478at2"/>
<dbReference type="EMBL" id="AECZ01000002">
    <property type="protein sequence ID" value="EFL52829.1"/>
    <property type="molecule type" value="Genomic_DNA"/>
</dbReference>
<gene>
    <name evidence="2" type="ORF">DesfrDRAFT_0459</name>
</gene>
<name>E1JS60_SOLFR</name>
<feature type="region of interest" description="Disordered" evidence="1">
    <location>
        <begin position="61"/>
        <end position="96"/>
    </location>
</feature>
<dbReference type="STRING" id="596151.DesfrDRAFT_0459"/>
<dbReference type="AlphaFoldDB" id="E1JS60"/>
<proteinExistence type="predicted"/>
<dbReference type="Proteomes" id="UP000006250">
    <property type="component" value="Unassembled WGS sequence"/>
</dbReference>
<organism evidence="2 3">
    <name type="scientific">Solidesulfovibrio fructosivorans JJ]</name>
    <dbReference type="NCBI Taxonomy" id="596151"/>
    <lineage>
        <taxon>Bacteria</taxon>
        <taxon>Pseudomonadati</taxon>
        <taxon>Thermodesulfobacteriota</taxon>
        <taxon>Desulfovibrionia</taxon>
        <taxon>Desulfovibrionales</taxon>
        <taxon>Desulfovibrionaceae</taxon>
        <taxon>Solidesulfovibrio</taxon>
    </lineage>
</organism>
<protein>
    <submittedName>
        <fullName evidence="2">Uncharacterized protein</fullName>
    </submittedName>
</protein>